<feature type="coiled-coil region" evidence="1">
    <location>
        <begin position="76"/>
        <end position="131"/>
    </location>
</feature>
<evidence type="ECO:0000256" key="1">
    <source>
        <dbReference type="SAM" id="Coils"/>
    </source>
</evidence>
<gene>
    <name evidence="4" type="ORF">A0H81_04133</name>
</gene>
<evidence type="ECO:0000313" key="4">
    <source>
        <dbReference type="EMBL" id="OBZ75943.1"/>
    </source>
</evidence>
<feature type="region of interest" description="Disordered" evidence="2">
    <location>
        <begin position="154"/>
        <end position="185"/>
    </location>
</feature>
<accession>A0A1C7MGC9</accession>
<dbReference type="EMBL" id="LUGG01000004">
    <property type="protein sequence ID" value="OBZ75943.1"/>
    <property type="molecule type" value="Genomic_DNA"/>
</dbReference>
<comment type="caution">
    <text evidence="4">The sequence shown here is derived from an EMBL/GenBank/DDBJ whole genome shotgun (WGS) entry which is preliminary data.</text>
</comment>
<keyword evidence="3" id="KW-0472">Membrane</keyword>
<keyword evidence="3" id="KW-1133">Transmembrane helix</keyword>
<name>A0A1C7MGC9_GRIFR</name>
<dbReference type="Proteomes" id="UP000092993">
    <property type="component" value="Unassembled WGS sequence"/>
</dbReference>
<feature type="compositionally biased region" description="Polar residues" evidence="2">
    <location>
        <begin position="154"/>
        <end position="177"/>
    </location>
</feature>
<evidence type="ECO:0000256" key="3">
    <source>
        <dbReference type="SAM" id="Phobius"/>
    </source>
</evidence>
<keyword evidence="5" id="KW-1185">Reference proteome</keyword>
<feature type="transmembrane region" description="Helical" evidence="3">
    <location>
        <begin position="17"/>
        <end position="38"/>
    </location>
</feature>
<dbReference type="AlphaFoldDB" id="A0A1C7MGC9"/>
<organism evidence="4 5">
    <name type="scientific">Grifola frondosa</name>
    <name type="common">Maitake</name>
    <name type="synonym">Polyporus frondosus</name>
    <dbReference type="NCBI Taxonomy" id="5627"/>
    <lineage>
        <taxon>Eukaryota</taxon>
        <taxon>Fungi</taxon>
        <taxon>Dikarya</taxon>
        <taxon>Basidiomycota</taxon>
        <taxon>Agaricomycotina</taxon>
        <taxon>Agaricomycetes</taxon>
        <taxon>Polyporales</taxon>
        <taxon>Grifolaceae</taxon>
        <taxon>Grifola</taxon>
    </lineage>
</organism>
<proteinExistence type="predicted"/>
<sequence>MSGISVPSPLCTAGYDIWGVVAGVLGVLGLLPLLSALIHNQLPSSRFKMLHDTMSETESLFRTVMEEGLLKNPSYVQQTEGRLNQMRSEVEDLRAATHRATSFVKEIRGFLHGLSREISLLCEEVKELRASISATSSEERRRLTYQSRHVQQSIVNSDSRSIATSMTSNNGLSTESSGECGLQPESESDTRVSGCQCLCTSCHCSVSTPNSPRPAVSTQSTLASSVDLGDGSAMKVYSSESTTDERLSVRHGAGSPEAVRLDDLSFRSPTETYIRRIESGSSLDSNSSAPPALRRAFHVQSCRPVISRRHMRYRYSWTVGAYATVDRLLLAELLWTRHQLGKGNSISLSRMGSLVPETTDKNGSSPALYIDAPPSLDMVEDEWEDVVDDEYSAVVHAASCEYINR</sequence>
<evidence type="ECO:0000256" key="2">
    <source>
        <dbReference type="SAM" id="MobiDB-lite"/>
    </source>
</evidence>
<reference evidence="4 5" key="1">
    <citation type="submission" date="2016-03" db="EMBL/GenBank/DDBJ databases">
        <title>Whole genome sequencing of Grifola frondosa 9006-11.</title>
        <authorList>
            <person name="Min B."/>
            <person name="Park H."/>
            <person name="Kim J.-G."/>
            <person name="Cho H."/>
            <person name="Oh Y.-L."/>
            <person name="Kong W.-S."/>
            <person name="Choi I.-G."/>
        </authorList>
    </citation>
    <scope>NUCLEOTIDE SEQUENCE [LARGE SCALE GENOMIC DNA]</scope>
    <source>
        <strain evidence="4 5">9006-11</strain>
    </source>
</reference>
<keyword evidence="3" id="KW-0812">Transmembrane</keyword>
<protein>
    <submittedName>
        <fullName evidence="4">Uncharacterized protein</fullName>
    </submittedName>
</protein>
<keyword evidence="1" id="KW-0175">Coiled coil</keyword>
<dbReference type="OrthoDB" id="2757612at2759"/>
<feature type="region of interest" description="Disordered" evidence="2">
    <location>
        <begin position="235"/>
        <end position="254"/>
    </location>
</feature>
<evidence type="ECO:0000313" key="5">
    <source>
        <dbReference type="Proteomes" id="UP000092993"/>
    </source>
</evidence>